<evidence type="ECO:0000256" key="2">
    <source>
        <dbReference type="SAM" id="MobiDB-lite"/>
    </source>
</evidence>
<feature type="signal peptide" evidence="3">
    <location>
        <begin position="1"/>
        <end position="20"/>
    </location>
</feature>
<gene>
    <name evidence="5" type="ORF">Ocin01_01738</name>
</gene>
<keyword evidence="6" id="KW-1185">Reference proteome</keyword>
<feature type="chain" id="PRO_5008905598" evidence="3">
    <location>
        <begin position="21"/>
        <end position="216"/>
    </location>
</feature>
<dbReference type="GO" id="GO:0007340">
    <property type="term" value="P:acrosome reaction"/>
    <property type="evidence" value="ECO:0007669"/>
    <property type="project" value="TreeGrafter"/>
</dbReference>
<feature type="region of interest" description="Disordered" evidence="2">
    <location>
        <begin position="115"/>
        <end position="149"/>
    </location>
</feature>
<keyword evidence="1" id="KW-1015">Disulfide bond</keyword>
<dbReference type="PANTHER" id="PTHR24252">
    <property type="entry name" value="ACROSIN-RELATED"/>
    <property type="match status" value="1"/>
</dbReference>
<dbReference type="Pfam" id="PF00089">
    <property type="entry name" value="Trypsin"/>
    <property type="match status" value="1"/>
</dbReference>
<dbReference type="InterPro" id="IPR001254">
    <property type="entry name" value="Trypsin_dom"/>
</dbReference>
<feature type="compositionally biased region" description="Low complexity" evidence="2">
    <location>
        <begin position="122"/>
        <end position="148"/>
    </location>
</feature>
<comment type="caution">
    <text evidence="5">The sequence shown here is derived from an EMBL/GenBank/DDBJ whole genome shotgun (WGS) entry which is preliminary data.</text>
</comment>
<proteinExistence type="predicted"/>
<evidence type="ECO:0000256" key="3">
    <source>
        <dbReference type="SAM" id="SignalP"/>
    </source>
</evidence>
<dbReference type="STRING" id="48709.A0A1D2NI93"/>
<dbReference type="InterPro" id="IPR009003">
    <property type="entry name" value="Peptidase_S1_PA"/>
</dbReference>
<evidence type="ECO:0000313" key="6">
    <source>
        <dbReference type="Proteomes" id="UP000094527"/>
    </source>
</evidence>
<dbReference type="EMBL" id="LJIJ01000032">
    <property type="protein sequence ID" value="ODN04949.1"/>
    <property type="molecule type" value="Genomic_DNA"/>
</dbReference>
<dbReference type="AlphaFoldDB" id="A0A1D2NI93"/>
<dbReference type="Proteomes" id="UP000094527">
    <property type="component" value="Unassembled WGS sequence"/>
</dbReference>
<protein>
    <submittedName>
        <fullName evidence="5">Plasminogen</fullName>
    </submittedName>
</protein>
<sequence length="216" mass="24358">MDFEILAFALLAISVQLAHSQRIRWEDEATTVRVDYRHKQEVDYDSESKTISSADRRGSSNNELVSKQYFSQQPYFPPNPPFQFQYNKYSTQASSNNWGDWTSTQQARKPSLVQFPGESYETSVPATSVNSVSSNSRRKTSTASSSTVRTDDTCHCGMIPYEKDTKKLQRIVGGIVSKDNSWPWMVAVAYIGQTKPFWFCGGSLISDKYVLTAGTN</sequence>
<dbReference type="PANTHER" id="PTHR24252:SF8">
    <property type="entry name" value="ACROSIN"/>
    <property type="match status" value="1"/>
</dbReference>
<dbReference type="OrthoDB" id="6339452at2759"/>
<dbReference type="InterPro" id="IPR043504">
    <property type="entry name" value="Peptidase_S1_PA_chymotrypsin"/>
</dbReference>
<dbReference type="SUPFAM" id="SSF50494">
    <property type="entry name" value="Trypsin-like serine proteases"/>
    <property type="match status" value="1"/>
</dbReference>
<name>A0A1D2NI93_ORCCI</name>
<feature type="domain" description="Peptidase S1" evidence="4">
    <location>
        <begin position="171"/>
        <end position="214"/>
    </location>
</feature>
<keyword evidence="3" id="KW-0732">Signal</keyword>
<reference evidence="5 6" key="1">
    <citation type="journal article" date="2016" name="Genome Biol. Evol.">
        <title>Gene Family Evolution Reflects Adaptation to Soil Environmental Stressors in the Genome of the Collembolan Orchesella cincta.</title>
        <authorList>
            <person name="Faddeeva-Vakhrusheva A."/>
            <person name="Derks M.F."/>
            <person name="Anvar S.Y."/>
            <person name="Agamennone V."/>
            <person name="Suring W."/>
            <person name="Smit S."/>
            <person name="van Straalen N.M."/>
            <person name="Roelofs D."/>
        </authorList>
    </citation>
    <scope>NUCLEOTIDE SEQUENCE [LARGE SCALE GENOMIC DNA]</scope>
    <source>
        <tissue evidence="5">Mixed pool</tissue>
    </source>
</reference>
<evidence type="ECO:0000256" key="1">
    <source>
        <dbReference type="ARBA" id="ARBA00023157"/>
    </source>
</evidence>
<organism evidence="5 6">
    <name type="scientific">Orchesella cincta</name>
    <name type="common">Springtail</name>
    <name type="synonym">Podura cincta</name>
    <dbReference type="NCBI Taxonomy" id="48709"/>
    <lineage>
        <taxon>Eukaryota</taxon>
        <taxon>Metazoa</taxon>
        <taxon>Ecdysozoa</taxon>
        <taxon>Arthropoda</taxon>
        <taxon>Hexapoda</taxon>
        <taxon>Collembola</taxon>
        <taxon>Entomobryomorpha</taxon>
        <taxon>Entomobryoidea</taxon>
        <taxon>Orchesellidae</taxon>
        <taxon>Orchesellinae</taxon>
        <taxon>Orchesella</taxon>
    </lineage>
</organism>
<evidence type="ECO:0000313" key="5">
    <source>
        <dbReference type="EMBL" id="ODN04949.1"/>
    </source>
</evidence>
<accession>A0A1D2NI93</accession>
<dbReference type="Gene3D" id="2.40.10.10">
    <property type="entry name" value="Trypsin-like serine proteases"/>
    <property type="match status" value="1"/>
</dbReference>
<dbReference type="GO" id="GO:0006508">
    <property type="term" value="P:proteolysis"/>
    <property type="evidence" value="ECO:0007669"/>
    <property type="project" value="InterPro"/>
</dbReference>
<dbReference type="GO" id="GO:0004252">
    <property type="term" value="F:serine-type endopeptidase activity"/>
    <property type="evidence" value="ECO:0007669"/>
    <property type="project" value="InterPro"/>
</dbReference>
<evidence type="ECO:0000259" key="4">
    <source>
        <dbReference type="Pfam" id="PF00089"/>
    </source>
</evidence>